<sequence length="199" mass="22952">MPSLLRSSTLNILIVFTAVIYSSATPVAGPFRVIPDHFEKCPVELRPKTETIKLFYHGVRDRKDPDLWFYNFNGTTHFTLDDNIMAIGNIASWSTRGGWKDNAYVMKLPRICSTFKRCAPDLWERFMVVTFNDPKAFCPFPPGFYSFNNMSTNFNFKMPPSFYYGKWRATIQLVNSSNAVHFCMRAYGSTAPKLKRKPE</sequence>
<feature type="chain" id="PRO_5039599196" evidence="1">
    <location>
        <begin position="25"/>
        <end position="199"/>
    </location>
</feature>
<protein>
    <submittedName>
        <fullName evidence="3">Uncharacterized protein LOC113212191</fullName>
    </submittedName>
</protein>
<evidence type="ECO:0000313" key="3">
    <source>
        <dbReference type="RefSeq" id="XP_026286585.2"/>
    </source>
</evidence>
<dbReference type="KEGG" id="foc:113212191"/>
<evidence type="ECO:0000313" key="2">
    <source>
        <dbReference type="Proteomes" id="UP000504606"/>
    </source>
</evidence>
<dbReference type="RefSeq" id="XP_026286585.2">
    <property type="nucleotide sequence ID" value="XM_026430800.2"/>
</dbReference>
<keyword evidence="1" id="KW-0732">Signal</keyword>
<name>A0A6J1T4P2_FRAOC</name>
<organism evidence="2 3">
    <name type="scientific">Frankliniella occidentalis</name>
    <name type="common">Western flower thrips</name>
    <name type="synonym">Euthrips occidentalis</name>
    <dbReference type="NCBI Taxonomy" id="133901"/>
    <lineage>
        <taxon>Eukaryota</taxon>
        <taxon>Metazoa</taxon>
        <taxon>Ecdysozoa</taxon>
        <taxon>Arthropoda</taxon>
        <taxon>Hexapoda</taxon>
        <taxon>Insecta</taxon>
        <taxon>Pterygota</taxon>
        <taxon>Neoptera</taxon>
        <taxon>Paraneoptera</taxon>
        <taxon>Thysanoptera</taxon>
        <taxon>Terebrantia</taxon>
        <taxon>Thripoidea</taxon>
        <taxon>Thripidae</taxon>
        <taxon>Frankliniella</taxon>
    </lineage>
</organism>
<dbReference type="Proteomes" id="UP000504606">
    <property type="component" value="Unplaced"/>
</dbReference>
<accession>A0A6J1T4P2</accession>
<dbReference type="AlphaFoldDB" id="A0A6J1T4P2"/>
<gene>
    <name evidence="3" type="primary">LOC113212191</name>
</gene>
<proteinExistence type="predicted"/>
<reference evidence="3" key="1">
    <citation type="submission" date="2025-08" db="UniProtKB">
        <authorList>
            <consortium name="RefSeq"/>
        </authorList>
    </citation>
    <scope>IDENTIFICATION</scope>
    <source>
        <tissue evidence="3">Whole organism</tissue>
    </source>
</reference>
<dbReference type="OrthoDB" id="6613462at2759"/>
<dbReference type="GeneID" id="113212191"/>
<evidence type="ECO:0000256" key="1">
    <source>
        <dbReference type="SAM" id="SignalP"/>
    </source>
</evidence>
<feature type="signal peptide" evidence="1">
    <location>
        <begin position="1"/>
        <end position="24"/>
    </location>
</feature>
<keyword evidence="2" id="KW-1185">Reference proteome</keyword>